<evidence type="ECO:0000256" key="1">
    <source>
        <dbReference type="SAM" id="Phobius"/>
    </source>
</evidence>
<feature type="transmembrane region" description="Helical" evidence="1">
    <location>
        <begin position="586"/>
        <end position="609"/>
    </location>
</feature>
<gene>
    <name evidence="2" type="ORF">Clow_01183</name>
</gene>
<feature type="transmembrane region" description="Helical" evidence="1">
    <location>
        <begin position="217"/>
        <end position="242"/>
    </location>
</feature>
<accession>A0A0Q1AI16</accession>
<feature type="transmembrane region" description="Helical" evidence="1">
    <location>
        <begin position="176"/>
        <end position="196"/>
    </location>
</feature>
<feature type="transmembrane region" description="Helical" evidence="1">
    <location>
        <begin position="297"/>
        <end position="317"/>
    </location>
</feature>
<evidence type="ECO:0000313" key="3">
    <source>
        <dbReference type="Proteomes" id="UP000050488"/>
    </source>
</evidence>
<dbReference type="Proteomes" id="UP000050488">
    <property type="component" value="Unassembled WGS sequence"/>
</dbReference>
<dbReference type="OrthoDB" id="128799at2"/>
<dbReference type="EMBL" id="LKEV01000003">
    <property type="protein sequence ID" value="KQB86264.1"/>
    <property type="molecule type" value="Genomic_DNA"/>
</dbReference>
<name>A0A0Q1AI16_9CORY</name>
<feature type="transmembrane region" description="Helical" evidence="1">
    <location>
        <begin position="615"/>
        <end position="636"/>
    </location>
</feature>
<keyword evidence="1" id="KW-0472">Membrane</keyword>
<evidence type="ECO:0008006" key="4">
    <source>
        <dbReference type="Google" id="ProtNLM"/>
    </source>
</evidence>
<keyword evidence="1" id="KW-1133">Transmembrane helix</keyword>
<keyword evidence="1" id="KW-0812">Transmembrane</keyword>
<keyword evidence="3" id="KW-1185">Reference proteome</keyword>
<comment type="caution">
    <text evidence="2">The sequence shown here is derived from an EMBL/GenBank/DDBJ whole genome shotgun (WGS) entry which is preliminary data.</text>
</comment>
<proteinExistence type="predicted"/>
<sequence>MNKYIQQAAIFFCALIVVVITAALALLKVELSDKESAIALGSSYIVELDFTHSDIPAAQAYERLAEMNAELGLGLVKPLRRAEGETFVFLQHGTDFEAGSIGIPETVPRMDGSVSPVASLEALEHSLPGGFYLLCEEHADVDGFAQALREMGVEIAYADEVSDGEVFSLRSFRQPMILFSVLATVLLLCSLSVYWVGAHGRRRQQELIFGRAARETIFREILGLLLPFITVLAAGGGVFFLIVDSPFNHPVLVIMLKMYGFLIAVLLLLLAVMLCYTRPRVAEMRDRFSWLGKLHPLIVGMKILSLACVLFTLPWVASAHSDSKKIAQAHDVAYNIESFVGYRVENISYEQLEGSLAEFGELMLMLDREGVAAFNYLPPPLSVGLPEDIPPLAFANSVWLDAMEFSEHASADEMVSWEELPEQYREALYPNIWLREGNEPPVDWKYHIVHSDSGVGMLSPLTGGMELVQDMVLVEVPTLEAFDDSFLTSMMTSGNISAINMDSASRVLNESSARGLASVYYIGEESVYIAKMFEYRARIMALALGVLIIALVVALVGAAATNSVLHAKRNMLQHLAGDSLLRISVMALWKDIILTITLAALSATAAIIFNQQGIGMIPVVAVLLVAMSIGTYAVMAKKSVVAAMSRKI</sequence>
<organism evidence="2 3">
    <name type="scientific">Corynebacterium lowii</name>
    <dbReference type="NCBI Taxonomy" id="1544413"/>
    <lineage>
        <taxon>Bacteria</taxon>
        <taxon>Bacillati</taxon>
        <taxon>Actinomycetota</taxon>
        <taxon>Actinomycetes</taxon>
        <taxon>Mycobacteriales</taxon>
        <taxon>Corynebacteriaceae</taxon>
        <taxon>Corynebacterium</taxon>
    </lineage>
</organism>
<reference evidence="2 3" key="1">
    <citation type="submission" date="2015-10" db="EMBL/GenBank/DDBJ databases">
        <title>Corynebacteirum lowii and Corynebacterium oculi species nova, derived from human clinical disease and and emended description of Corynebacterium mastiditis.</title>
        <authorList>
            <person name="Bernard K."/>
            <person name="Pacheco A.L."/>
            <person name="Mcdougall C."/>
            <person name="Burtx T."/>
            <person name="Weibe D."/>
            <person name="Tyler S."/>
            <person name="Olson A.B."/>
            <person name="Cnockaert M."/>
            <person name="Eguchi H."/>
            <person name="Kuwahara T."/>
            <person name="Nakayama-Imaohji H."/>
            <person name="Boudewijins M."/>
            <person name="Van Hoecke F."/>
            <person name="Bernier A.-M."/>
            <person name="Vandamme P."/>
        </authorList>
    </citation>
    <scope>NUCLEOTIDE SEQUENCE [LARGE SCALE GENOMIC DNA]</scope>
    <source>
        <strain evidence="2 3">NML 130206</strain>
    </source>
</reference>
<dbReference type="RefSeq" id="WP_055177658.1">
    <property type="nucleotide sequence ID" value="NZ_JAUSQY010000001.1"/>
</dbReference>
<feature type="transmembrane region" description="Helical" evidence="1">
    <location>
        <begin position="254"/>
        <end position="276"/>
    </location>
</feature>
<protein>
    <recommendedName>
        <fullName evidence="4">FtsX-like permease family protein</fullName>
    </recommendedName>
</protein>
<dbReference type="STRING" id="1544413.Clow_01183"/>
<feature type="transmembrane region" description="Helical" evidence="1">
    <location>
        <begin position="539"/>
        <end position="565"/>
    </location>
</feature>
<evidence type="ECO:0000313" key="2">
    <source>
        <dbReference type="EMBL" id="KQB86264.1"/>
    </source>
</evidence>
<dbReference type="AlphaFoldDB" id="A0A0Q1AI16"/>
<dbReference type="PATRIC" id="fig|1544413.3.peg.1192"/>